<dbReference type="PANTHER" id="PTHR43071:SF1">
    <property type="entry name" value="2-AMINO-4-HYDROXY-6-HYDROXYMETHYLDIHYDROPTERIDINE PYROPHOSPHOKINASE"/>
    <property type="match status" value="1"/>
</dbReference>
<name>U2QDM2_LEPWF</name>
<evidence type="ECO:0000313" key="10">
    <source>
        <dbReference type="Proteomes" id="UP000016626"/>
    </source>
</evidence>
<sequence>MIRRVWKMGKNKVYLSLGGNIGDRKGYIQKAIKMIGKINGIKILGKSGLYETTPVGYLEQNLFLNVVIKIETKFSEREILKIINKIEAELDRKREIRWGPRTIDIDILLFSNKKIDEIDLIIPHKEMLNRLFVLIPLIEIYDGDYFEKEVIVKRIDELLKIEDQKIQKIND</sequence>
<dbReference type="GO" id="GO:0005524">
    <property type="term" value="F:ATP binding"/>
    <property type="evidence" value="ECO:0007669"/>
    <property type="project" value="UniProtKB-KW"/>
</dbReference>
<dbReference type="InterPro" id="IPR035907">
    <property type="entry name" value="Hppk_sf"/>
</dbReference>
<dbReference type="PROSITE" id="PS00794">
    <property type="entry name" value="HPPK"/>
    <property type="match status" value="1"/>
</dbReference>
<protein>
    <recommendedName>
        <fullName evidence="2">2-amino-4-hydroxy-6-hydroxymethyldihydropteridine diphosphokinase</fullName>
        <ecNumber evidence="2">2.7.6.3</ecNumber>
    </recommendedName>
</protein>
<dbReference type="UniPathway" id="UPA00077">
    <property type="reaction ID" value="UER00155"/>
</dbReference>
<dbReference type="eggNOG" id="COG0801">
    <property type="taxonomic scope" value="Bacteria"/>
</dbReference>
<keyword evidence="4" id="KW-0547">Nucleotide-binding</keyword>
<evidence type="ECO:0000259" key="8">
    <source>
        <dbReference type="PROSITE" id="PS00794"/>
    </source>
</evidence>
<dbReference type="Pfam" id="PF01288">
    <property type="entry name" value="HPPK"/>
    <property type="match status" value="1"/>
</dbReference>
<accession>U2QDM2</accession>
<gene>
    <name evidence="9" type="ORF">HMPREF9015_00020</name>
</gene>
<evidence type="ECO:0000256" key="3">
    <source>
        <dbReference type="ARBA" id="ARBA00022679"/>
    </source>
</evidence>
<evidence type="ECO:0000313" key="9">
    <source>
        <dbReference type="EMBL" id="ERK54511.1"/>
    </source>
</evidence>
<keyword evidence="7" id="KW-0289">Folate biosynthesis</keyword>
<dbReference type="NCBIfam" id="TIGR01498">
    <property type="entry name" value="folK"/>
    <property type="match status" value="1"/>
</dbReference>
<dbReference type="PANTHER" id="PTHR43071">
    <property type="entry name" value="2-AMINO-4-HYDROXY-6-HYDROXYMETHYLDIHYDROPTERIDINE PYROPHOSPHOKINASE"/>
    <property type="match status" value="1"/>
</dbReference>
<dbReference type="PATRIC" id="fig|888055.3.peg.20"/>
<dbReference type="Proteomes" id="UP000016626">
    <property type="component" value="Unassembled WGS sequence"/>
</dbReference>
<dbReference type="EC" id="2.7.6.3" evidence="2"/>
<proteinExistence type="predicted"/>
<feature type="domain" description="7,8-dihydro-6-hydroxymethylpterin-pyrophosphokinase" evidence="8">
    <location>
        <begin position="97"/>
        <end position="108"/>
    </location>
</feature>
<dbReference type="CDD" id="cd00483">
    <property type="entry name" value="HPPK"/>
    <property type="match status" value="1"/>
</dbReference>
<dbReference type="InterPro" id="IPR000550">
    <property type="entry name" value="Hppk"/>
</dbReference>
<comment type="caution">
    <text evidence="9">The sequence shown here is derived from an EMBL/GenBank/DDBJ whole genome shotgun (WGS) entry which is preliminary data.</text>
</comment>
<comment type="pathway">
    <text evidence="1">Cofactor biosynthesis; tetrahydrofolate biosynthesis; 2-amino-4-hydroxy-6-hydroxymethyl-7,8-dihydropteridine diphosphate from 7,8-dihydroneopterin triphosphate: step 4/4.</text>
</comment>
<dbReference type="HOGENOM" id="CLU_097916_1_1_0"/>
<organism evidence="9 10">
    <name type="scientific">Leptotrichia wadei (strain F0279)</name>
    <dbReference type="NCBI Taxonomy" id="888055"/>
    <lineage>
        <taxon>Bacteria</taxon>
        <taxon>Fusobacteriati</taxon>
        <taxon>Fusobacteriota</taxon>
        <taxon>Fusobacteriia</taxon>
        <taxon>Fusobacteriales</taxon>
        <taxon>Leptotrichiaceae</taxon>
        <taxon>Leptotrichia</taxon>
    </lineage>
</organism>
<dbReference type="Gene3D" id="3.30.70.560">
    <property type="entry name" value="7,8-Dihydro-6-hydroxymethylpterin-pyrophosphokinase HPPK"/>
    <property type="match status" value="1"/>
</dbReference>
<keyword evidence="3" id="KW-0808">Transferase</keyword>
<evidence type="ECO:0000256" key="7">
    <source>
        <dbReference type="ARBA" id="ARBA00022909"/>
    </source>
</evidence>
<evidence type="ECO:0000256" key="2">
    <source>
        <dbReference type="ARBA" id="ARBA00013253"/>
    </source>
</evidence>
<reference evidence="9 10" key="1">
    <citation type="submission" date="2013-06" db="EMBL/GenBank/DDBJ databases">
        <authorList>
            <person name="Weinstock G."/>
            <person name="Sodergren E."/>
            <person name="Lobos E.A."/>
            <person name="Fulton L."/>
            <person name="Fulton R."/>
            <person name="Courtney L."/>
            <person name="Fronick C."/>
            <person name="O'Laughlin M."/>
            <person name="Godfrey J."/>
            <person name="Wilson R.M."/>
            <person name="Miner T."/>
            <person name="Farmer C."/>
            <person name="Delehaunty K."/>
            <person name="Cordes M."/>
            <person name="Minx P."/>
            <person name="Tomlinson C."/>
            <person name="Chen J."/>
            <person name="Wollam A."/>
            <person name="Pepin K.H."/>
            <person name="Bhonagiri V."/>
            <person name="Zhang X."/>
            <person name="Warren W."/>
            <person name="Mitreva M."/>
            <person name="Mardis E.R."/>
            <person name="Wilson R.K."/>
        </authorList>
    </citation>
    <scope>NUCLEOTIDE SEQUENCE [LARGE SCALE GENOMIC DNA]</scope>
    <source>
        <strain evidence="9 10">F0279</strain>
    </source>
</reference>
<dbReference type="GO" id="GO:0046654">
    <property type="term" value="P:tetrahydrofolate biosynthetic process"/>
    <property type="evidence" value="ECO:0007669"/>
    <property type="project" value="UniProtKB-UniPathway"/>
</dbReference>
<dbReference type="SUPFAM" id="SSF55083">
    <property type="entry name" value="6-hydroxymethyl-7,8-dihydropterin pyrophosphokinase, HPPK"/>
    <property type="match status" value="1"/>
</dbReference>
<dbReference type="GO" id="GO:0016301">
    <property type="term" value="F:kinase activity"/>
    <property type="evidence" value="ECO:0007669"/>
    <property type="project" value="UniProtKB-KW"/>
</dbReference>
<dbReference type="GO" id="GO:0046656">
    <property type="term" value="P:folic acid biosynthetic process"/>
    <property type="evidence" value="ECO:0007669"/>
    <property type="project" value="UniProtKB-KW"/>
</dbReference>
<dbReference type="EMBL" id="AWVM01000002">
    <property type="protein sequence ID" value="ERK54511.1"/>
    <property type="molecule type" value="Genomic_DNA"/>
</dbReference>
<evidence type="ECO:0000256" key="4">
    <source>
        <dbReference type="ARBA" id="ARBA00022741"/>
    </source>
</evidence>
<evidence type="ECO:0000256" key="1">
    <source>
        <dbReference type="ARBA" id="ARBA00005051"/>
    </source>
</evidence>
<evidence type="ECO:0000256" key="5">
    <source>
        <dbReference type="ARBA" id="ARBA00022777"/>
    </source>
</evidence>
<keyword evidence="5 9" id="KW-0418">Kinase</keyword>
<keyword evidence="6" id="KW-0067">ATP-binding</keyword>
<evidence type="ECO:0000256" key="6">
    <source>
        <dbReference type="ARBA" id="ARBA00022840"/>
    </source>
</evidence>
<dbReference type="GO" id="GO:0003848">
    <property type="term" value="F:2-amino-4-hydroxy-6-hydroxymethyldihydropteridine diphosphokinase activity"/>
    <property type="evidence" value="ECO:0007669"/>
    <property type="project" value="UniProtKB-EC"/>
</dbReference>
<dbReference type="AlphaFoldDB" id="U2QDM2"/>